<reference evidence="3" key="1">
    <citation type="submission" date="2022-07" db="EMBL/GenBank/DDBJ databases">
        <title>Phylogenomic reconstructions and comparative analyses of Kickxellomycotina fungi.</title>
        <authorList>
            <person name="Reynolds N.K."/>
            <person name="Stajich J.E."/>
            <person name="Barry K."/>
            <person name="Grigoriev I.V."/>
            <person name="Crous P."/>
            <person name="Smith M.E."/>
        </authorList>
    </citation>
    <scope>NUCLEOTIDE SEQUENCE</scope>
    <source>
        <strain evidence="3">RSA 861</strain>
    </source>
</reference>
<keyword evidence="2" id="KW-0812">Transmembrane</keyword>
<feature type="transmembrane region" description="Helical" evidence="2">
    <location>
        <begin position="132"/>
        <end position="157"/>
    </location>
</feature>
<evidence type="ECO:0000313" key="3">
    <source>
        <dbReference type="EMBL" id="KAJ1927301.1"/>
    </source>
</evidence>
<evidence type="ECO:0000256" key="1">
    <source>
        <dbReference type="SAM" id="MobiDB-lite"/>
    </source>
</evidence>
<gene>
    <name evidence="3" type="ORF">IWQ60_003041</name>
</gene>
<keyword evidence="4" id="KW-1185">Reference proteome</keyword>
<feature type="transmembrane region" description="Helical" evidence="2">
    <location>
        <begin position="78"/>
        <end position="97"/>
    </location>
</feature>
<evidence type="ECO:0000313" key="4">
    <source>
        <dbReference type="Proteomes" id="UP001150569"/>
    </source>
</evidence>
<organism evidence="3 4">
    <name type="scientific">Tieghemiomyces parasiticus</name>
    <dbReference type="NCBI Taxonomy" id="78921"/>
    <lineage>
        <taxon>Eukaryota</taxon>
        <taxon>Fungi</taxon>
        <taxon>Fungi incertae sedis</taxon>
        <taxon>Zoopagomycota</taxon>
        <taxon>Kickxellomycotina</taxon>
        <taxon>Dimargaritomycetes</taxon>
        <taxon>Dimargaritales</taxon>
        <taxon>Dimargaritaceae</taxon>
        <taxon>Tieghemiomyces</taxon>
    </lineage>
</organism>
<sequence>MKVLHTRWFLGYFRMGSVIVFLGLLQGTVSALQLYLAAIGNENLNMGLSMWAIAMSVIGVLAIFYRDSILLQVHALGATLYFAAFIPIVVYVAWAAYAPHGIIFLRQNVRHCITGYFLRHATSTPFRLDTYLAVYLAIYCVYNIFLAYYCICAWALFRRLRTAEYLEAGLASNNLRNQSYMQRPESEVASPRKNLTAETRSPDTSIDFNDDGRYDYYSRSSMNNSLTSSIAR</sequence>
<evidence type="ECO:0000256" key="2">
    <source>
        <dbReference type="SAM" id="Phobius"/>
    </source>
</evidence>
<keyword evidence="2" id="KW-1133">Transmembrane helix</keyword>
<keyword evidence="2" id="KW-0472">Membrane</keyword>
<dbReference type="Proteomes" id="UP001150569">
    <property type="component" value="Unassembled WGS sequence"/>
</dbReference>
<accession>A0A9W8E124</accession>
<feature type="region of interest" description="Disordered" evidence="1">
    <location>
        <begin position="182"/>
        <end position="207"/>
    </location>
</feature>
<name>A0A9W8E124_9FUNG</name>
<protein>
    <submittedName>
        <fullName evidence="3">Uncharacterized protein</fullName>
    </submittedName>
</protein>
<dbReference type="OrthoDB" id="5698345at2759"/>
<dbReference type="EMBL" id="JANBPT010000124">
    <property type="protein sequence ID" value="KAJ1927301.1"/>
    <property type="molecule type" value="Genomic_DNA"/>
</dbReference>
<comment type="caution">
    <text evidence="3">The sequence shown here is derived from an EMBL/GenBank/DDBJ whole genome shotgun (WGS) entry which is preliminary data.</text>
</comment>
<feature type="compositionally biased region" description="Polar residues" evidence="1">
    <location>
        <begin position="196"/>
        <end position="207"/>
    </location>
</feature>
<dbReference type="AlphaFoldDB" id="A0A9W8E124"/>
<proteinExistence type="predicted"/>
<feature type="transmembrane region" description="Helical" evidence="2">
    <location>
        <begin position="12"/>
        <end position="36"/>
    </location>
</feature>
<feature type="transmembrane region" description="Helical" evidence="2">
    <location>
        <begin position="48"/>
        <end position="66"/>
    </location>
</feature>